<dbReference type="InParanoid" id="A0A409VV32"/>
<dbReference type="STRING" id="181874.A0A409VV32"/>
<organism evidence="2 3">
    <name type="scientific">Panaeolus cyanescens</name>
    <dbReference type="NCBI Taxonomy" id="181874"/>
    <lineage>
        <taxon>Eukaryota</taxon>
        <taxon>Fungi</taxon>
        <taxon>Dikarya</taxon>
        <taxon>Basidiomycota</taxon>
        <taxon>Agaricomycotina</taxon>
        <taxon>Agaricomycetes</taxon>
        <taxon>Agaricomycetidae</taxon>
        <taxon>Agaricales</taxon>
        <taxon>Agaricineae</taxon>
        <taxon>Galeropsidaceae</taxon>
        <taxon>Panaeolus</taxon>
    </lineage>
</organism>
<comment type="caution">
    <text evidence="2">The sequence shown here is derived from an EMBL/GenBank/DDBJ whole genome shotgun (WGS) entry which is preliminary data.</text>
</comment>
<feature type="compositionally biased region" description="Basic and acidic residues" evidence="1">
    <location>
        <begin position="6"/>
        <end position="19"/>
    </location>
</feature>
<dbReference type="OrthoDB" id="536211at2759"/>
<name>A0A409VV32_9AGAR</name>
<evidence type="ECO:0000256" key="1">
    <source>
        <dbReference type="SAM" id="MobiDB-lite"/>
    </source>
</evidence>
<protein>
    <submittedName>
        <fullName evidence="2">Uncharacterized protein</fullName>
    </submittedName>
</protein>
<evidence type="ECO:0000313" key="2">
    <source>
        <dbReference type="EMBL" id="PPQ70099.1"/>
    </source>
</evidence>
<keyword evidence="3" id="KW-1185">Reference proteome</keyword>
<evidence type="ECO:0000313" key="3">
    <source>
        <dbReference type="Proteomes" id="UP000284842"/>
    </source>
</evidence>
<proteinExistence type="predicted"/>
<accession>A0A409VV32</accession>
<dbReference type="Proteomes" id="UP000284842">
    <property type="component" value="Unassembled WGS sequence"/>
</dbReference>
<sequence>MLAAVRAERERAGLGRRQQDGPGGLTRTIDVHFNVVAGNMTEEGGWVPDRMIQDQMELLNDRFTPTGIQFRYRSTTRIISNYLAHELFLPESGDSMKPSTFDPKKPPGPNVPNAVTFGFASQPPFNFIDIPVVHDGAYIRYDVMPGGPIPYDQGFT</sequence>
<feature type="region of interest" description="Disordered" evidence="1">
    <location>
        <begin position="6"/>
        <end position="26"/>
    </location>
</feature>
<dbReference type="EMBL" id="NHTK01005965">
    <property type="protein sequence ID" value="PPQ70099.1"/>
    <property type="molecule type" value="Genomic_DNA"/>
</dbReference>
<gene>
    <name evidence="2" type="ORF">CVT24_003870</name>
</gene>
<reference evidence="2 3" key="1">
    <citation type="journal article" date="2018" name="Evol. Lett.">
        <title>Horizontal gene cluster transfer increased hallucinogenic mushroom diversity.</title>
        <authorList>
            <person name="Reynolds H.T."/>
            <person name="Vijayakumar V."/>
            <person name="Gluck-Thaler E."/>
            <person name="Korotkin H.B."/>
            <person name="Matheny P.B."/>
            <person name="Slot J.C."/>
        </authorList>
    </citation>
    <scope>NUCLEOTIDE SEQUENCE [LARGE SCALE GENOMIC DNA]</scope>
    <source>
        <strain evidence="2 3">2629</strain>
    </source>
</reference>
<dbReference type="AlphaFoldDB" id="A0A409VV32"/>